<protein>
    <submittedName>
        <fullName evidence="1">Uncharacterized protein</fullName>
    </submittedName>
</protein>
<evidence type="ECO:0000313" key="2">
    <source>
        <dbReference type="Proteomes" id="UP001596160"/>
    </source>
</evidence>
<proteinExistence type="predicted"/>
<reference evidence="2" key="1">
    <citation type="journal article" date="2019" name="Int. J. Syst. Evol. Microbiol.">
        <title>The Global Catalogue of Microorganisms (GCM) 10K type strain sequencing project: providing services to taxonomists for standard genome sequencing and annotation.</title>
        <authorList>
            <consortium name="The Broad Institute Genomics Platform"/>
            <consortium name="The Broad Institute Genome Sequencing Center for Infectious Disease"/>
            <person name="Wu L."/>
            <person name="Ma J."/>
        </authorList>
    </citation>
    <scope>NUCLEOTIDE SEQUENCE [LARGE SCALE GENOMIC DNA]</scope>
    <source>
        <strain evidence="2">PCU 266</strain>
    </source>
</reference>
<organism evidence="1 2">
    <name type="scientific">Streptomyces amakusaensis</name>
    <dbReference type="NCBI Taxonomy" id="67271"/>
    <lineage>
        <taxon>Bacteria</taxon>
        <taxon>Bacillati</taxon>
        <taxon>Actinomycetota</taxon>
        <taxon>Actinomycetes</taxon>
        <taxon>Kitasatosporales</taxon>
        <taxon>Streptomycetaceae</taxon>
        <taxon>Streptomyces</taxon>
    </lineage>
</organism>
<dbReference type="EMBL" id="JBHSKP010000028">
    <property type="protein sequence ID" value="MFC5156024.1"/>
    <property type="molecule type" value="Genomic_DNA"/>
</dbReference>
<gene>
    <name evidence="1" type="ORF">ACFPRH_30360</name>
</gene>
<evidence type="ECO:0000313" key="1">
    <source>
        <dbReference type="EMBL" id="MFC5156024.1"/>
    </source>
</evidence>
<comment type="caution">
    <text evidence="1">The sequence shown here is derived from an EMBL/GenBank/DDBJ whole genome shotgun (WGS) entry which is preliminary data.</text>
</comment>
<keyword evidence="2" id="KW-1185">Reference proteome</keyword>
<sequence length="157" mass="16929">MTHHDIPLSPGLPGIAGMELQAASGHLADEPAIFILQPHTLQVRDAQDRVEIPDSLEFLVRRAGGRQLTTTSLSAPQHTPGWSAELRLPDEALVIRFPDTSHLYDGSLPSGRTWQRAVGDSGDVVIVTGPLADVDCIDPAIQAGLTTYLRVPLSIER</sequence>
<accession>A0ABW0AU76</accession>
<dbReference type="Proteomes" id="UP001596160">
    <property type="component" value="Unassembled WGS sequence"/>
</dbReference>
<name>A0ABW0AU76_9ACTN</name>
<dbReference type="RefSeq" id="WP_344478483.1">
    <property type="nucleotide sequence ID" value="NZ_BAAASB010000010.1"/>
</dbReference>